<gene>
    <name evidence="2" type="ORF">SAMN02745132_01874</name>
</gene>
<dbReference type="Pfam" id="PF13683">
    <property type="entry name" value="rve_3"/>
    <property type="match status" value="1"/>
</dbReference>
<evidence type="ECO:0000313" key="3">
    <source>
        <dbReference type="Proteomes" id="UP000190162"/>
    </source>
</evidence>
<proteinExistence type="predicted"/>
<dbReference type="InterPro" id="IPR012337">
    <property type="entry name" value="RNaseH-like_sf"/>
</dbReference>
<dbReference type="Proteomes" id="UP000190162">
    <property type="component" value="Unassembled WGS sequence"/>
</dbReference>
<name>A0A1T4UJA9_9GAMM</name>
<feature type="domain" description="Integrase catalytic" evidence="1">
    <location>
        <begin position="63"/>
        <end position="104"/>
    </location>
</feature>
<dbReference type="GO" id="GO:0015074">
    <property type="term" value="P:DNA integration"/>
    <property type="evidence" value="ECO:0007669"/>
    <property type="project" value="InterPro"/>
</dbReference>
<organism evidence="2 3">
    <name type="scientific">Enterovibrio nigricans DSM 22720</name>
    <dbReference type="NCBI Taxonomy" id="1121868"/>
    <lineage>
        <taxon>Bacteria</taxon>
        <taxon>Pseudomonadati</taxon>
        <taxon>Pseudomonadota</taxon>
        <taxon>Gammaproteobacteria</taxon>
        <taxon>Vibrionales</taxon>
        <taxon>Vibrionaceae</taxon>
        <taxon>Enterovibrio</taxon>
    </lineage>
</organism>
<dbReference type="EMBL" id="FUXU01000018">
    <property type="protein sequence ID" value="SKA52764.1"/>
    <property type="molecule type" value="Genomic_DNA"/>
</dbReference>
<reference evidence="3" key="1">
    <citation type="submission" date="2017-02" db="EMBL/GenBank/DDBJ databases">
        <authorList>
            <person name="Varghese N."/>
            <person name="Submissions S."/>
        </authorList>
    </citation>
    <scope>NUCLEOTIDE SEQUENCE [LARGE SCALE GENOMIC DNA]</scope>
    <source>
        <strain evidence="3">DSM 22720</strain>
    </source>
</reference>
<sequence>MSAYCYRSIKGPDTALRARIKDIGATRIRYGYQRIHILLQREGRLINHKKVFSKWAYEREVILDFSRPGKPTDNPFFESFNCSFKDECLISRSFLSLEDAREKLRIAE</sequence>
<dbReference type="RefSeq" id="WP_078752263.1">
    <property type="nucleotide sequence ID" value="NZ_FUXU01000018.1"/>
</dbReference>
<dbReference type="InterPro" id="IPR001584">
    <property type="entry name" value="Integrase_cat-core"/>
</dbReference>
<dbReference type="SUPFAM" id="SSF53098">
    <property type="entry name" value="Ribonuclease H-like"/>
    <property type="match status" value="1"/>
</dbReference>
<protein>
    <submittedName>
        <fullName evidence="2">HTH-like domain-containing protein</fullName>
    </submittedName>
</protein>
<evidence type="ECO:0000313" key="2">
    <source>
        <dbReference type="EMBL" id="SKA52764.1"/>
    </source>
</evidence>
<dbReference type="AlphaFoldDB" id="A0A1T4UJA9"/>
<dbReference type="PANTHER" id="PTHR47515">
    <property type="entry name" value="LOW CALCIUM RESPONSE LOCUS PROTEIN T"/>
    <property type="match status" value="1"/>
</dbReference>
<dbReference type="PANTHER" id="PTHR47515:SF1">
    <property type="entry name" value="BLR2054 PROTEIN"/>
    <property type="match status" value="1"/>
</dbReference>
<keyword evidence="3" id="KW-1185">Reference proteome</keyword>
<evidence type="ECO:0000259" key="1">
    <source>
        <dbReference type="Pfam" id="PF13683"/>
    </source>
</evidence>
<accession>A0A1T4UJA9</accession>